<name>A0A8E2U1U9_9GAMM</name>
<comment type="caution">
    <text evidence="1">The sequence shown here is derived from an EMBL/GenBank/DDBJ whole genome shotgun (WGS) entry which is preliminary data.</text>
</comment>
<accession>A0A8E2U1U9</accession>
<dbReference type="Proteomes" id="UP000235881">
    <property type="component" value="Unassembled WGS sequence"/>
</dbReference>
<keyword evidence="2" id="KW-1185">Reference proteome</keyword>
<organism evidence="1 2">
    <name type="scientific">Stutzerimonas degradans</name>
    <dbReference type="NCBI Taxonomy" id="2968968"/>
    <lineage>
        <taxon>Bacteria</taxon>
        <taxon>Pseudomonadati</taxon>
        <taxon>Pseudomonadota</taxon>
        <taxon>Gammaproteobacteria</taxon>
        <taxon>Pseudomonadales</taxon>
        <taxon>Pseudomonadaceae</taxon>
        <taxon>Stutzerimonas</taxon>
    </lineage>
</organism>
<gene>
    <name evidence="1" type="ORF">CXK95_05950</name>
</gene>
<proteinExistence type="predicted"/>
<dbReference type="AlphaFoldDB" id="A0A8E2U1U9"/>
<sequence length="82" mass="8497">MQISNSLLGAGLSAYQGAQQRVDQAASAIATASLPTVDSSQALTEFSEQLIELKLGEHNAALGARLIRSADEVLGTLIDTQA</sequence>
<dbReference type="RefSeq" id="WP_102827949.1">
    <property type="nucleotide sequence ID" value="NZ_CP065721.1"/>
</dbReference>
<reference evidence="1 2" key="1">
    <citation type="submission" date="2018-01" db="EMBL/GenBank/DDBJ databases">
        <title>Denitrification phenotypes of diverse strains of Pseudomonas stutzeri.</title>
        <authorList>
            <person name="Milligan D.A."/>
            <person name="Bergaust L."/>
            <person name="Bakken L.R."/>
            <person name="Frostegard A."/>
        </authorList>
    </citation>
    <scope>NUCLEOTIDE SEQUENCE [LARGE SCALE GENOMIC DNA]</scope>
    <source>
        <strain evidence="1 2">DSM 50238</strain>
    </source>
</reference>
<evidence type="ECO:0000313" key="1">
    <source>
        <dbReference type="EMBL" id="PNF77230.1"/>
    </source>
</evidence>
<evidence type="ECO:0008006" key="3">
    <source>
        <dbReference type="Google" id="ProtNLM"/>
    </source>
</evidence>
<dbReference type="EMBL" id="POUK01000002">
    <property type="protein sequence ID" value="PNF77230.1"/>
    <property type="molecule type" value="Genomic_DNA"/>
</dbReference>
<protein>
    <recommendedName>
        <fullName evidence="3">Pyrroloquinoline quinone biosynthesis protein PqqE</fullName>
    </recommendedName>
</protein>
<evidence type="ECO:0000313" key="2">
    <source>
        <dbReference type="Proteomes" id="UP000235881"/>
    </source>
</evidence>